<dbReference type="PANTHER" id="PTHR35176:SF6">
    <property type="entry name" value="HEME OXYGENASE HI_0854-RELATED"/>
    <property type="match status" value="1"/>
</dbReference>
<sequence>MTIELDDHAVRILTAPVFGHLATVRPAGDVQVNPMWFELDAAAGVIRFTHTTKRAKFRNLQANPHMTLEALDPENPLRYVEVRGRLAEVIPDPEGAFYVRLGQRYGNAEQEAPADKADRVILVMAIEKVHGR</sequence>
<reference evidence="4" key="2">
    <citation type="submission" date="2016-01" db="EMBL/GenBank/DDBJ databases">
        <title>Complete genome sequence of Agromyces aureus AR33T and comparison with related organisms.</title>
        <authorList>
            <person name="Corretto E."/>
            <person name="Antonielli L."/>
            <person name="Sessitsch A."/>
            <person name="Brader G."/>
        </authorList>
    </citation>
    <scope>NUCLEOTIDE SEQUENCE [LARGE SCALE GENOMIC DNA]</scope>
    <source>
        <strain evidence="4">AR33</strain>
    </source>
</reference>
<feature type="domain" description="Pyridoxamine 5'-phosphate oxidase N-terminal" evidence="2">
    <location>
        <begin position="5"/>
        <end position="130"/>
    </location>
</feature>
<dbReference type="InterPro" id="IPR012349">
    <property type="entry name" value="Split_barrel_FMN-bd"/>
</dbReference>
<dbReference type="AlphaFoldDB" id="A0A191WCY5"/>
<evidence type="ECO:0000259" key="2">
    <source>
        <dbReference type="Pfam" id="PF01243"/>
    </source>
</evidence>
<dbReference type="GO" id="GO:0016627">
    <property type="term" value="F:oxidoreductase activity, acting on the CH-CH group of donors"/>
    <property type="evidence" value="ECO:0007669"/>
    <property type="project" value="TreeGrafter"/>
</dbReference>
<dbReference type="EMBL" id="CP013979">
    <property type="protein sequence ID" value="ANJ26039.1"/>
    <property type="molecule type" value="Genomic_DNA"/>
</dbReference>
<organism evidence="3 4">
    <name type="scientific">Agromyces aureus</name>
    <dbReference type="NCBI Taxonomy" id="453304"/>
    <lineage>
        <taxon>Bacteria</taxon>
        <taxon>Bacillati</taxon>
        <taxon>Actinomycetota</taxon>
        <taxon>Actinomycetes</taxon>
        <taxon>Micrococcales</taxon>
        <taxon>Microbacteriaceae</taxon>
        <taxon>Agromyces</taxon>
    </lineage>
</organism>
<dbReference type="InterPro" id="IPR052019">
    <property type="entry name" value="F420H2_bilvrd_red/Heme_oxyg"/>
</dbReference>
<name>A0A191WCY5_9MICO</name>
<dbReference type="SUPFAM" id="SSF50475">
    <property type="entry name" value="FMN-binding split barrel"/>
    <property type="match status" value="1"/>
</dbReference>
<keyword evidence="1" id="KW-0560">Oxidoreductase</keyword>
<gene>
    <name evidence="3" type="ORF">ATC03_04130</name>
</gene>
<dbReference type="Gene3D" id="2.30.110.10">
    <property type="entry name" value="Electron Transport, Fmn-binding Protein, Chain A"/>
    <property type="match status" value="1"/>
</dbReference>
<dbReference type="GO" id="GO:0070967">
    <property type="term" value="F:coenzyme F420 binding"/>
    <property type="evidence" value="ECO:0007669"/>
    <property type="project" value="TreeGrafter"/>
</dbReference>
<dbReference type="GO" id="GO:0005829">
    <property type="term" value="C:cytosol"/>
    <property type="evidence" value="ECO:0007669"/>
    <property type="project" value="TreeGrafter"/>
</dbReference>
<proteinExistence type="predicted"/>
<evidence type="ECO:0000256" key="1">
    <source>
        <dbReference type="ARBA" id="ARBA00023002"/>
    </source>
</evidence>
<dbReference type="NCBIfam" id="TIGR03618">
    <property type="entry name" value="Rv1155_F420"/>
    <property type="match status" value="1"/>
</dbReference>
<keyword evidence="4" id="KW-1185">Reference proteome</keyword>
<dbReference type="Pfam" id="PF01243">
    <property type="entry name" value="PNPOx_N"/>
    <property type="match status" value="1"/>
</dbReference>
<dbReference type="KEGG" id="agy:ATC03_04130"/>
<evidence type="ECO:0000313" key="3">
    <source>
        <dbReference type="EMBL" id="ANJ26039.1"/>
    </source>
</evidence>
<dbReference type="Proteomes" id="UP000078437">
    <property type="component" value="Chromosome"/>
</dbReference>
<protein>
    <submittedName>
        <fullName evidence="3">F420-dependent protein</fullName>
    </submittedName>
</protein>
<dbReference type="InterPro" id="IPR011576">
    <property type="entry name" value="Pyridox_Oxase_N"/>
</dbReference>
<dbReference type="RefSeq" id="WP_067873456.1">
    <property type="nucleotide sequence ID" value="NZ_CP013979.1"/>
</dbReference>
<reference evidence="3 4" key="1">
    <citation type="journal article" date="2016" name="Int. J. Syst. Evol. Microbiol.">
        <title>Agromyces aureus sp. nov., isolated from the rhizosphere of Salix caprea L. grown in a heavy-metal-contaminated soil.</title>
        <authorList>
            <person name="Corretto E."/>
            <person name="Antonielli L."/>
            <person name="Sessitsch A."/>
            <person name="Compant S."/>
            <person name="Gorfer M."/>
            <person name="Kuffner M."/>
            <person name="Brader G."/>
        </authorList>
    </citation>
    <scope>NUCLEOTIDE SEQUENCE [LARGE SCALE GENOMIC DNA]</scope>
    <source>
        <strain evidence="3 4">AR33</strain>
    </source>
</reference>
<dbReference type="InterPro" id="IPR019920">
    <property type="entry name" value="F420-binding_dom_put"/>
</dbReference>
<dbReference type="STRING" id="453304.ATC03_04130"/>
<dbReference type="OrthoDB" id="162914at2"/>
<accession>A0A191WCY5</accession>
<evidence type="ECO:0000313" key="4">
    <source>
        <dbReference type="Proteomes" id="UP000078437"/>
    </source>
</evidence>
<dbReference type="PANTHER" id="PTHR35176">
    <property type="entry name" value="HEME OXYGENASE HI_0854-RELATED"/>
    <property type="match status" value="1"/>
</dbReference>